<feature type="compositionally biased region" description="Polar residues" evidence="1">
    <location>
        <begin position="467"/>
        <end position="486"/>
    </location>
</feature>
<proteinExistence type="predicted"/>
<accession>A0A6A5DY87</accession>
<comment type="caution">
    <text evidence="2">The sequence shown here is derived from an EMBL/GenBank/DDBJ whole genome shotgun (WGS) entry which is preliminary data.</text>
</comment>
<feature type="compositionally biased region" description="Basic and acidic residues" evidence="1">
    <location>
        <begin position="350"/>
        <end position="364"/>
    </location>
</feature>
<evidence type="ECO:0000313" key="2">
    <source>
        <dbReference type="EMBL" id="KAF1380787.1"/>
    </source>
</evidence>
<dbReference type="EMBL" id="VHII01000014">
    <property type="protein sequence ID" value="KAF1380787.1"/>
    <property type="molecule type" value="Genomic_DNA"/>
</dbReference>
<feature type="compositionally biased region" description="Polar residues" evidence="1">
    <location>
        <begin position="444"/>
        <end position="455"/>
    </location>
</feature>
<sequence length="898" mass="100111">MSLQVCHCGWSKITTYHGLRTHQGKMGCTPRGVKVEESEQQYMWGHIELTNNQKDFELDLYTSIETNTTDYYSDMSLQICQCGWSKVTTYHGLRTHQGMMGCTPKGVKVEVNEQQYMWGHVGHTDNQKDFRLDGYTSIKTGAADYYSDVSLQVCHCGWSKVTTYHGLRIHQGKMGCTPKKTRIPKTEQCDWNNQWEEVGERKHQPAKRTTVKKENAPLRPSTNSRTISAEKTGPIKVENKSSFATPQSSSQRATHPNAGHQLQGSSTHPQRTDSRAVTGYWSHTDSATADAFKEEPKTPTIPRSSQRATNSLAGHQMQDSSTHPRVIGADREHPTPTYPVTVVRPKKKDRKDQTLSQKSDRREMSGNWSINSCTDFATVATIKEESKSPLAIPQQSFHTTSNSELQDFSTGVQVNRSVGECPTVPRITVVRPKERDHTLSQVKSLVSERPTTTDPATVVRPKGRGSNIGTAFTTPQQSFQTGTNSKAGHRLQDFSTGVQLNRSVGECPRSSPLATVVQPREKDRKDHSLSQARQEGFQSELPWKIQMRKEKFSEIRPAERACESAPDSKCSNIQTNSAAAEATKKKDPESSCETAQPDFSTGMKLKELARMFSATTTQETAVRPKKEHRGEQKLSQVKLLAQKLSAGTTAQITEVQPKENDREDLKLPQNVPDTTSATTQMNPASGEATTEDPKIDSSTGTKLALSVKELARMFSATTSEETAVRLKGKHREEKQSQVKLFAQKLSATTAQETAVHPKEKDKEVQNLTQVRPDRNAADTAVKDKIQTRDQKVAQGRSSVRARKGSSEAEWLEITSVFSEVVRVAEDAKQKSLDLSLSTLRTTTSTMMEQIQQNLDKLSAIELKWISKFAVDVKLDPTTAHRCLVSVDGKKVEWEVKSY</sequence>
<feature type="compositionally biased region" description="Basic and acidic residues" evidence="1">
    <location>
        <begin position="656"/>
        <end position="666"/>
    </location>
</feature>
<organism evidence="2 3">
    <name type="scientific">Perca fluviatilis</name>
    <name type="common">European perch</name>
    <dbReference type="NCBI Taxonomy" id="8168"/>
    <lineage>
        <taxon>Eukaryota</taxon>
        <taxon>Metazoa</taxon>
        <taxon>Chordata</taxon>
        <taxon>Craniata</taxon>
        <taxon>Vertebrata</taxon>
        <taxon>Euteleostomi</taxon>
        <taxon>Actinopterygii</taxon>
        <taxon>Neopterygii</taxon>
        <taxon>Teleostei</taxon>
        <taxon>Neoteleostei</taxon>
        <taxon>Acanthomorphata</taxon>
        <taxon>Eupercaria</taxon>
        <taxon>Perciformes</taxon>
        <taxon>Percoidei</taxon>
        <taxon>Percidae</taxon>
        <taxon>Percinae</taxon>
        <taxon>Perca</taxon>
    </lineage>
</organism>
<feature type="compositionally biased region" description="Polar residues" evidence="1">
    <location>
        <begin position="240"/>
        <end position="269"/>
    </location>
</feature>
<feature type="region of interest" description="Disordered" evidence="1">
    <location>
        <begin position="197"/>
        <end position="274"/>
    </location>
</feature>
<feature type="region of interest" description="Disordered" evidence="1">
    <location>
        <begin position="502"/>
        <end position="538"/>
    </location>
</feature>
<dbReference type="Proteomes" id="UP000465112">
    <property type="component" value="Chromosome 14"/>
</dbReference>
<gene>
    <name evidence="2" type="ORF">PFLUV_G00167610</name>
</gene>
<feature type="region of interest" description="Disordered" evidence="1">
    <location>
        <begin position="565"/>
        <end position="597"/>
    </location>
</feature>
<feature type="compositionally biased region" description="Polar residues" evidence="1">
    <location>
        <begin position="569"/>
        <end position="578"/>
    </location>
</feature>
<keyword evidence="3" id="KW-1185">Reference proteome</keyword>
<feature type="region of interest" description="Disordered" evidence="1">
    <location>
        <begin position="650"/>
        <end position="700"/>
    </location>
</feature>
<feature type="region of interest" description="Disordered" evidence="1">
    <location>
        <begin position="286"/>
        <end position="368"/>
    </location>
</feature>
<name>A0A6A5DY87_PERFL</name>
<feature type="region of interest" description="Disordered" evidence="1">
    <location>
        <begin position="444"/>
        <end position="489"/>
    </location>
</feature>
<feature type="compositionally biased region" description="Polar residues" evidence="1">
    <location>
        <begin position="671"/>
        <end position="683"/>
    </location>
</feature>
<dbReference type="AlphaFoldDB" id="A0A6A5DY87"/>
<feature type="compositionally biased region" description="Polar residues" evidence="1">
    <location>
        <begin position="301"/>
        <end position="323"/>
    </location>
</feature>
<feature type="compositionally biased region" description="Basic and acidic residues" evidence="1">
    <location>
        <begin position="519"/>
        <end position="528"/>
    </location>
</feature>
<reference evidence="2 3" key="1">
    <citation type="submission" date="2019-06" db="EMBL/GenBank/DDBJ databases">
        <title>A chromosome-scale genome assembly of the European perch, Perca fluviatilis.</title>
        <authorList>
            <person name="Roques C."/>
            <person name="Zahm M."/>
            <person name="Cabau C."/>
            <person name="Klopp C."/>
            <person name="Bouchez O."/>
            <person name="Donnadieu C."/>
            <person name="Kuhl H."/>
            <person name="Gislard M."/>
            <person name="Guendouz S."/>
            <person name="Journot L."/>
            <person name="Haffray P."/>
            <person name="Bestin A."/>
            <person name="Morvezen R."/>
            <person name="Feron R."/>
            <person name="Wen M."/>
            <person name="Jouanno E."/>
            <person name="Herpin A."/>
            <person name="Schartl M."/>
            <person name="Postlethwait J."/>
            <person name="Schaerlinger B."/>
            <person name="Chardard D."/>
            <person name="Lecocq T."/>
            <person name="Poncet C."/>
            <person name="Jaffrelo L."/>
            <person name="Lampietro C."/>
            <person name="Guiguen Y."/>
        </authorList>
    </citation>
    <scope>NUCLEOTIDE SEQUENCE [LARGE SCALE GENOMIC DNA]</scope>
    <source>
        <tissue evidence="2">Blood</tissue>
    </source>
</reference>
<protein>
    <submittedName>
        <fullName evidence="2">Uncharacterized protein</fullName>
    </submittedName>
</protein>
<evidence type="ECO:0000313" key="3">
    <source>
        <dbReference type="Proteomes" id="UP000465112"/>
    </source>
</evidence>
<evidence type="ECO:0000256" key="1">
    <source>
        <dbReference type="SAM" id="MobiDB-lite"/>
    </source>
</evidence>
<feature type="compositionally biased region" description="Polar residues" evidence="1">
    <location>
        <begin position="220"/>
        <end position="229"/>
    </location>
</feature>